<sequence length="110" mass="12801">MLFGSWLINLYLSIAVFIIVFLGALGNNLIITTSFRATVAFLITYLSTYFFRWLWAFSLAPPQSKETEEDLFLPGNDIKEEYPIENRDYSEEEIMKAGNYVRELLDDKEV</sequence>
<feature type="transmembrane region" description="Helical" evidence="1">
    <location>
        <begin position="6"/>
        <end position="25"/>
    </location>
</feature>
<gene>
    <name evidence="2" type="ORF">N7Z68_06065</name>
</gene>
<name>A0ABT5VBW4_9BACI</name>
<feature type="transmembrane region" description="Helical" evidence="1">
    <location>
        <begin position="37"/>
        <end position="55"/>
    </location>
</feature>
<keyword evidence="1" id="KW-0812">Transmembrane</keyword>
<evidence type="ECO:0000313" key="2">
    <source>
        <dbReference type="EMBL" id="MDE5412943.1"/>
    </source>
</evidence>
<protein>
    <submittedName>
        <fullName evidence="2">Uncharacterized protein</fullName>
    </submittedName>
</protein>
<proteinExistence type="predicted"/>
<dbReference type="EMBL" id="JAOTPO010000003">
    <property type="protein sequence ID" value="MDE5412943.1"/>
    <property type="molecule type" value="Genomic_DNA"/>
</dbReference>
<evidence type="ECO:0000313" key="3">
    <source>
        <dbReference type="Proteomes" id="UP001148125"/>
    </source>
</evidence>
<accession>A0ABT5VBW4</accession>
<keyword evidence="1" id="KW-1133">Transmembrane helix</keyword>
<dbReference type="Proteomes" id="UP001148125">
    <property type="component" value="Unassembled WGS sequence"/>
</dbReference>
<organism evidence="2 3">
    <name type="scientific">Alkalihalobacterium chitinilyticum</name>
    <dbReference type="NCBI Taxonomy" id="2980103"/>
    <lineage>
        <taxon>Bacteria</taxon>
        <taxon>Bacillati</taxon>
        <taxon>Bacillota</taxon>
        <taxon>Bacilli</taxon>
        <taxon>Bacillales</taxon>
        <taxon>Bacillaceae</taxon>
        <taxon>Alkalihalobacterium</taxon>
    </lineage>
</organism>
<reference evidence="2" key="1">
    <citation type="submission" date="2024-05" db="EMBL/GenBank/DDBJ databases">
        <title>Alkalihalobacillus sp. strain MEB203 novel alkaliphilic bacterium from Lonar Lake, India.</title>
        <authorList>
            <person name="Joshi A."/>
            <person name="Thite S."/>
            <person name="Mengade P."/>
        </authorList>
    </citation>
    <scope>NUCLEOTIDE SEQUENCE</scope>
    <source>
        <strain evidence="2">MEB 203</strain>
    </source>
</reference>
<keyword evidence="3" id="KW-1185">Reference proteome</keyword>
<keyword evidence="1" id="KW-0472">Membrane</keyword>
<comment type="caution">
    <text evidence="2">The sequence shown here is derived from an EMBL/GenBank/DDBJ whole genome shotgun (WGS) entry which is preliminary data.</text>
</comment>
<evidence type="ECO:0000256" key="1">
    <source>
        <dbReference type="SAM" id="Phobius"/>
    </source>
</evidence>
<dbReference type="RefSeq" id="WP_275117572.1">
    <property type="nucleotide sequence ID" value="NZ_JAOTPO010000003.1"/>
</dbReference>